<comment type="caution">
    <text evidence="1">The sequence shown here is derived from an EMBL/GenBank/DDBJ whole genome shotgun (WGS) entry which is preliminary data.</text>
</comment>
<dbReference type="AlphaFoldDB" id="A0A7W5E5R0"/>
<dbReference type="Pfam" id="PF14136">
    <property type="entry name" value="DUF4303"/>
    <property type="match status" value="1"/>
</dbReference>
<protein>
    <submittedName>
        <fullName evidence="1">Uncharacterized protein (DUF2237 family)</fullName>
    </submittedName>
</protein>
<accession>A0A7W5E5R0</accession>
<evidence type="ECO:0000313" key="2">
    <source>
        <dbReference type="Proteomes" id="UP000536179"/>
    </source>
</evidence>
<keyword evidence="2" id="KW-1185">Reference proteome</keyword>
<evidence type="ECO:0000313" key="1">
    <source>
        <dbReference type="EMBL" id="MBB3210761.1"/>
    </source>
</evidence>
<gene>
    <name evidence="1" type="ORF">FHS27_006610</name>
</gene>
<proteinExistence type="predicted"/>
<dbReference type="EMBL" id="JACHXU010000073">
    <property type="protein sequence ID" value="MBB3210761.1"/>
    <property type="molecule type" value="Genomic_DNA"/>
</dbReference>
<reference evidence="1 2" key="1">
    <citation type="submission" date="2020-08" db="EMBL/GenBank/DDBJ databases">
        <title>Genomic Encyclopedia of Type Strains, Phase III (KMG-III): the genomes of soil and plant-associated and newly described type strains.</title>
        <authorList>
            <person name="Whitman W."/>
        </authorList>
    </citation>
    <scope>NUCLEOTIDE SEQUENCE [LARGE SCALE GENOMIC DNA]</scope>
    <source>
        <strain evidence="1 2">CECT 8075</strain>
    </source>
</reference>
<dbReference type="Proteomes" id="UP000536179">
    <property type="component" value="Unassembled WGS sequence"/>
</dbReference>
<dbReference type="InterPro" id="IPR025409">
    <property type="entry name" value="DUF4303"/>
</dbReference>
<organism evidence="1 2">
    <name type="scientific">Aporhodopirellula rubra</name>
    <dbReference type="NCBI Taxonomy" id="980271"/>
    <lineage>
        <taxon>Bacteria</taxon>
        <taxon>Pseudomonadati</taxon>
        <taxon>Planctomycetota</taxon>
        <taxon>Planctomycetia</taxon>
        <taxon>Pirellulales</taxon>
        <taxon>Pirellulaceae</taxon>
        <taxon>Aporhodopirellula</taxon>
    </lineage>
</organism>
<dbReference type="RefSeq" id="WP_184310283.1">
    <property type="nucleotide sequence ID" value="NZ_JACHXU010000073.1"/>
</dbReference>
<sequence length="177" mass="19638">MQHIVDAVADALNNAIHEFVNAYDETVYAVALVPSSVGYHVHCAIATEERLASCAESYKNNLDSATKQTWLRWANPDDGWFQDTHKHFEAASALLSDAIRGGELSEFDERIVEMLCEALSIVVASDAAMTDAVFSVTHGVEPQEFLYWASKINVDQKLERLQSEFAASQEAESQIEI</sequence>
<name>A0A7W5E5R0_9BACT</name>